<dbReference type="AlphaFoldDB" id="A0A9P1N8L3"/>
<comment type="caution">
    <text evidence="3">The sequence shown here is derived from an EMBL/GenBank/DDBJ whole genome shotgun (WGS) entry which is preliminary data.</text>
</comment>
<keyword evidence="2" id="KW-1133">Transmembrane helix</keyword>
<accession>A0A9P1N8L3</accession>
<sequence length="80" mass="8885">MSLDETLDNLNATLTQVAELLKAIEVAVIVIAITLAITLIGCTAIYYYSKYKKYQPLSESSTPPRSTYKRGLYHGQDQSV</sequence>
<evidence type="ECO:0000313" key="4">
    <source>
        <dbReference type="Proteomes" id="UP001152747"/>
    </source>
</evidence>
<gene>
    <name evidence="3" type="ORF">CAMP_LOCUS14778</name>
</gene>
<reference evidence="3" key="1">
    <citation type="submission" date="2022-11" db="EMBL/GenBank/DDBJ databases">
        <authorList>
            <person name="Kikuchi T."/>
        </authorList>
    </citation>
    <scope>NUCLEOTIDE SEQUENCE</scope>
    <source>
        <strain evidence="3">PS1010</strain>
    </source>
</reference>
<feature type="region of interest" description="Disordered" evidence="1">
    <location>
        <begin position="55"/>
        <end position="80"/>
    </location>
</feature>
<evidence type="ECO:0000313" key="3">
    <source>
        <dbReference type="EMBL" id="CAI5452141.1"/>
    </source>
</evidence>
<dbReference type="Proteomes" id="UP001152747">
    <property type="component" value="Unassembled WGS sequence"/>
</dbReference>
<organism evidence="3 4">
    <name type="scientific">Caenorhabditis angaria</name>
    <dbReference type="NCBI Taxonomy" id="860376"/>
    <lineage>
        <taxon>Eukaryota</taxon>
        <taxon>Metazoa</taxon>
        <taxon>Ecdysozoa</taxon>
        <taxon>Nematoda</taxon>
        <taxon>Chromadorea</taxon>
        <taxon>Rhabditida</taxon>
        <taxon>Rhabditina</taxon>
        <taxon>Rhabditomorpha</taxon>
        <taxon>Rhabditoidea</taxon>
        <taxon>Rhabditidae</taxon>
        <taxon>Peloderinae</taxon>
        <taxon>Caenorhabditis</taxon>
    </lineage>
</organism>
<protein>
    <submittedName>
        <fullName evidence="3">Uncharacterized protein</fullName>
    </submittedName>
</protein>
<dbReference type="EMBL" id="CANHGI010000005">
    <property type="protein sequence ID" value="CAI5452141.1"/>
    <property type="molecule type" value="Genomic_DNA"/>
</dbReference>
<keyword evidence="2" id="KW-0812">Transmembrane</keyword>
<keyword evidence="4" id="KW-1185">Reference proteome</keyword>
<evidence type="ECO:0000256" key="1">
    <source>
        <dbReference type="SAM" id="MobiDB-lite"/>
    </source>
</evidence>
<dbReference type="OrthoDB" id="10534486at2759"/>
<name>A0A9P1N8L3_9PELO</name>
<feature type="transmembrane region" description="Helical" evidence="2">
    <location>
        <begin position="20"/>
        <end position="48"/>
    </location>
</feature>
<keyword evidence="2" id="KW-0472">Membrane</keyword>
<proteinExistence type="predicted"/>
<evidence type="ECO:0000256" key="2">
    <source>
        <dbReference type="SAM" id="Phobius"/>
    </source>
</evidence>